<feature type="domain" description="Cation/H(+) antiporter central" evidence="12">
    <location>
        <begin position="505"/>
        <end position="630"/>
    </location>
</feature>
<evidence type="ECO:0000256" key="10">
    <source>
        <dbReference type="SAM" id="Phobius"/>
    </source>
</evidence>
<name>A0A2C9V2R3_MANES</name>
<dbReference type="GO" id="GO:0006813">
    <property type="term" value="P:potassium ion transport"/>
    <property type="evidence" value="ECO:0007669"/>
    <property type="project" value="UniProtKB-KW"/>
</dbReference>
<dbReference type="Pfam" id="PF23256">
    <property type="entry name" value="CHX17_2nd"/>
    <property type="match status" value="1"/>
</dbReference>
<feature type="transmembrane region" description="Helical" evidence="10">
    <location>
        <begin position="284"/>
        <end position="302"/>
    </location>
</feature>
<dbReference type="Gene3D" id="1.20.1530.20">
    <property type="match status" value="1"/>
</dbReference>
<feature type="transmembrane region" description="Helical" evidence="10">
    <location>
        <begin position="393"/>
        <end position="414"/>
    </location>
</feature>
<sequence length="791" mass="88550">MACKETGQQYRFKSINSQNHTQSDKVKICFNIPPLMHSDGIFEHPKSPEKFLTYALPLLELQLTLIIFTTNVLYFILKRIGITMFICQTGIILGPTLFGRLEFMRRVVFPLESQPFLTSVGLLGFSIHIFLNAVKLDLGVVVRSGKIAMISGALSVITPIVCGMGVLIPYKEHLLDKRSFTSASTVVFLNCYSTFSFIVRVLEELKLVNSELSYIALSSSLTSDVVGMGVVFFSTIARQKMSIREVMTDVSGMVGFWIAGIFIFRQLVMREIRKTLPGLPLNSSFIYLILALMAASQVYYVFFINIQCLGAFIFGLLIPAGPPLGSALVDKLESFTIGILLPITVSAGVMRADLTLIFTEFAKAEFYIAIIFLCFGSKLVGCLIPSLCWKIPLIDSVIFAVIMTSRGLIEIIIYTLAIDFMLIEEVVFSTLILCLLMNAIFVAIVVKNLYDPSRKYAGYRARNIMSLKPNSELRIMACIHKPENVTTITRLLDAFHPHKDRPIGIHILHLIELAGRASPLRICHLKQKPVSESCSHNVIFAFNQYEQNNWDSVSIISTYTTISPINLMNEDISILALEKLASLILLPLHKRWNIHGDIEAEDQNLRAVNIKVLEKAPCSVGIFYDRGKLGRLSPPVGSQARIFSICMIFLGGKDDFEALSLSRRIAKHSNTCLTVISFLPEDDRLIHYEERKLNSLVLEDIKENSGFRSNITYKELVVKDGPQTALIIHSIMNNYDLFIIGRRWGIESPQTAGLSDWTELPELGIIGDLLASKDVQTKAAVLVVQQQKHMK</sequence>
<keyword evidence="3" id="KW-0633">Potassium transport</keyword>
<evidence type="ECO:0000313" key="14">
    <source>
        <dbReference type="EMBL" id="OAY38068.1"/>
    </source>
</evidence>
<dbReference type="AlphaFoldDB" id="A0A2C9V2R3"/>
<evidence type="ECO:0000259" key="11">
    <source>
        <dbReference type="Pfam" id="PF00999"/>
    </source>
</evidence>
<feature type="transmembrane region" description="Helical" evidence="10">
    <location>
        <begin position="246"/>
        <end position="264"/>
    </location>
</feature>
<proteinExistence type="inferred from homology"/>
<feature type="transmembrane region" description="Helical" evidence="10">
    <location>
        <begin position="426"/>
        <end position="446"/>
    </location>
</feature>
<evidence type="ECO:0000256" key="1">
    <source>
        <dbReference type="ARBA" id="ARBA00004141"/>
    </source>
</evidence>
<evidence type="ECO:0000256" key="6">
    <source>
        <dbReference type="ARBA" id="ARBA00022989"/>
    </source>
</evidence>
<dbReference type="InterPro" id="IPR006153">
    <property type="entry name" value="Cation/H_exchanger_TM"/>
</dbReference>
<evidence type="ECO:0000256" key="5">
    <source>
        <dbReference type="ARBA" id="ARBA00022958"/>
    </source>
</evidence>
<accession>A0A2C9V2R3</accession>
<feature type="domain" description="Cation/H(+) antiporter C-terminal" evidence="13">
    <location>
        <begin position="644"/>
        <end position="787"/>
    </location>
</feature>
<evidence type="ECO:0000256" key="4">
    <source>
        <dbReference type="ARBA" id="ARBA00022692"/>
    </source>
</evidence>
<feature type="domain" description="Cation/H+ exchanger transmembrane" evidence="11">
    <location>
        <begin position="68"/>
        <end position="445"/>
    </location>
</feature>
<evidence type="ECO:0000259" key="13">
    <source>
        <dbReference type="Pfam" id="PF23259"/>
    </source>
</evidence>
<feature type="transmembrane region" description="Helical" evidence="10">
    <location>
        <begin position="214"/>
        <end position="234"/>
    </location>
</feature>
<feature type="transmembrane region" description="Helical" evidence="10">
    <location>
        <begin position="366"/>
        <end position="387"/>
    </location>
</feature>
<evidence type="ECO:0000256" key="7">
    <source>
        <dbReference type="ARBA" id="ARBA00023065"/>
    </source>
</evidence>
<feature type="transmembrane region" description="Helical" evidence="10">
    <location>
        <begin position="115"/>
        <end position="135"/>
    </location>
</feature>
<dbReference type="Pfam" id="PF00999">
    <property type="entry name" value="Na_H_Exchanger"/>
    <property type="match status" value="1"/>
</dbReference>
<evidence type="ECO:0000256" key="8">
    <source>
        <dbReference type="ARBA" id="ARBA00023136"/>
    </source>
</evidence>
<gene>
    <name evidence="14" type="ORF">MANES_11G149800</name>
</gene>
<comment type="similarity">
    <text evidence="9">Belongs to the monovalent cation:proton antiporter 2 (CPA2) transporter (TC 2.A.37) family. CHX (TC 2.A.37.4) subfamily.</text>
</comment>
<keyword evidence="4 10" id="KW-0812">Transmembrane</keyword>
<dbReference type="GO" id="GO:0098662">
    <property type="term" value="P:inorganic cation transmembrane transport"/>
    <property type="evidence" value="ECO:0000318"/>
    <property type="project" value="GO_Central"/>
</dbReference>
<keyword evidence="6 10" id="KW-1133">Transmembrane helix</keyword>
<feature type="transmembrane region" description="Helical" evidence="10">
    <location>
        <begin position="147"/>
        <end position="168"/>
    </location>
</feature>
<evidence type="ECO:0000259" key="12">
    <source>
        <dbReference type="Pfam" id="PF23256"/>
    </source>
</evidence>
<dbReference type="GO" id="GO:0006885">
    <property type="term" value="P:regulation of pH"/>
    <property type="evidence" value="ECO:0000318"/>
    <property type="project" value="GO_Central"/>
</dbReference>
<dbReference type="InterPro" id="IPR038770">
    <property type="entry name" value="Na+/solute_symporter_sf"/>
</dbReference>
<keyword evidence="2" id="KW-0813">Transport</keyword>
<dbReference type="InterPro" id="IPR057291">
    <property type="entry name" value="CHX17_2nd"/>
</dbReference>
<dbReference type="InterPro" id="IPR050794">
    <property type="entry name" value="CPA2_transporter"/>
</dbReference>
<keyword evidence="5" id="KW-0630">Potassium</keyword>
<feature type="transmembrane region" description="Helical" evidence="10">
    <location>
        <begin position="82"/>
        <end position="103"/>
    </location>
</feature>
<comment type="subcellular location">
    <subcellularLocation>
        <location evidence="1">Membrane</location>
        <topology evidence="1">Multi-pass membrane protein</topology>
    </subcellularLocation>
</comment>
<dbReference type="GO" id="GO:0015297">
    <property type="term" value="F:antiporter activity"/>
    <property type="evidence" value="ECO:0007669"/>
    <property type="project" value="InterPro"/>
</dbReference>
<evidence type="ECO:0000256" key="2">
    <source>
        <dbReference type="ARBA" id="ARBA00022448"/>
    </source>
</evidence>
<dbReference type="EMBL" id="CM004397">
    <property type="protein sequence ID" value="OAY38068.1"/>
    <property type="molecule type" value="Genomic_DNA"/>
</dbReference>
<keyword evidence="8 10" id="KW-0472">Membrane</keyword>
<dbReference type="PANTHER" id="PTHR32468:SF134">
    <property type="entry name" value="CATION_H+ EXCHANGER DOMAIN-CONTAINING PROTEIN"/>
    <property type="match status" value="1"/>
</dbReference>
<dbReference type="GO" id="GO:0016020">
    <property type="term" value="C:membrane"/>
    <property type="evidence" value="ECO:0007669"/>
    <property type="project" value="UniProtKB-SubCell"/>
</dbReference>
<feature type="transmembrane region" description="Helical" evidence="10">
    <location>
        <begin position="335"/>
        <end position="354"/>
    </location>
</feature>
<keyword evidence="7" id="KW-0406">Ion transport</keyword>
<reference evidence="14" key="1">
    <citation type="submission" date="2016-02" db="EMBL/GenBank/DDBJ databases">
        <title>WGS assembly of Manihot esculenta.</title>
        <authorList>
            <person name="Bredeson J.V."/>
            <person name="Prochnik S.E."/>
            <person name="Lyons J.B."/>
            <person name="Schmutz J."/>
            <person name="Grimwood J."/>
            <person name="Vrebalov J."/>
            <person name="Bart R.S."/>
            <person name="Amuge T."/>
            <person name="Ferguson M.E."/>
            <person name="Green R."/>
            <person name="Putnam N."/>
            <person name="Stites J."/>
            <person name="Rounsley S."/>
            <person name="Rokhsar D.S."/>
        </authorList>
    </citation>
    <scope>NUCLEOTIDE SEQUENCE [LARGE SCALE GENOMIC DNA]</scope>
    <source>
        <tissue evidence="14">Leaf</tissue>
    </source>
</reference>
<dbReference type="GO" id="GO:0012505">
    <property type="term" value="C:endomembrane system"/>
    <property type="evidence" value="ECO:0000318"/>
    <property type="project" value="GO_Central"/>
</dbReference>
<dbReference type="InterPro" id="IPR057290">
    <property type="entry name" value="CHX17_C"/>
</dbReference>
<organism evidence="14">
    <name type="scientific">Manihot esculenta</name>
    <name type="common">Cassava</name>
    <name type="synonym">Jatropha manihot</name>
    <dbReference type="NCBI Taxonomy" id="3983"/>
    <lineage>
        <taxon>Eukaryota</taxon>
        <taxon>Viridiplantae</taxon>
        <taxon>Streptophyta</taxon>
        <taxon>Embryophyta</taxon>
        <taxon>Tracheophyta</taxon>
        <taxon>Spermatophyta</taxon>
        <taxon>Magnoliopsida</taxon>
        <taxon>eudicotyledons</taxon>
        <taxon>Gunneridae</taxon>
        <taxon>Pentapetalae</taxon>
        <taxon>rosids</taxon>
        <taxon>fabids</taxon>
        <taxon>Malpighiales</taxon>
        <taxon>Euphorbiaceae</taxon>
        <taxon>Crotonoideae</taxon>
        <taxon>Manihoteae</taxon>
        <taxon>Manihot</taxon>
    </lineage>
</organism>
<dbReference type="Pfam" id="PF23259">
    <property type="entry name" value="CHX17_C"/>
    <property type="match status" value="1"/>
</dbReference>
<dbReference type="GO" id="GO:1902600">
    <property type="term" value="P:proton transmembrane transport"/>
    <property type="evidence" value="ECO:0007669"/>
    <property type="project" value="InterPro"/>
</dbReference>
<dbReference type="PANTHER" id="PTHR32468">
    <property type="entry name" value="CATION/H + ANTIPORTER"/>
    <property type="match status" value="1"/>
</dbReference>
<evidence type="ECO:0000256" key="9">
    <source>
        <dbReference type="ARBA" id="ARBA00038341"/>
    </source>
</evidence>
<protein>
    <submittedName>
        <fullName evidence="14">Uncharacterized protein</fullName>
    </submittedName>
</protein>
<feature type="transmembrane region" description="Helical" evidence="10">
    <location>
        <begin position="51"/>
        <end position="76"/>
    </location>
</feature>
<evidence type="ECO:0000256" key="3">
    <source>
        <dbReference type="ARBA" id="ARBA00022538"/>
    </source>
</evidence>
<feature type="transmembrane region" description="Helical" evidence="10">
    <location>
        <begin position="309"/>
        <end position="329"/>
    </location>
</feature>
<feature type="transmembrane region" description="Helical" evidence="10">
    <location>
        <begin position="180"/>
        <end position="202"/>
    </location>
</feature>